<name>A0ABU4JWS1_9CLOT</name>
<accession>A0ABU4JWS1</accession>
<evidence type="ECO:0000313" key="2">
    <source>
        <dbReference type="Proteomes" id="UP001281656"/>
    </source>
</evidence>
<dbReference type="RefSeq" id="WP_261669649.1">
    <property type="nucleotide sequence ID" value="NZ_JARUJP010000024.1"/>
</dbReference>
<comment type="caution">
    <text evidence="1">The sequence shown here is derived from an EMBL/GenBank/DDBJ whole genome shotgun (WGS) entry which is preliminary data.</text>
</comment>
<reference evidence="1 2" key="1">
    <citation type="submission" date="2023-04" db="EMBL/GenBank/DDBJ databases">
        <title>Clostridium tannerae sp. nov., isolated from the fecal material of an alpaca.</title>
        <authorList>
            <person name="Miller S."/>
            <person name="Hendry M."/>
            <person name="King J."/>
            <person name="Sankaranarayanan K."/>
            <person name="Lawson P.A."/>
        </authorList>
    </citation>
    <scope>NUCLEOTIDE SEQUENCE [LARGE SCALE GENOMIC DNA]</scope>
    <source>
        <strain evidence="1 2">A1-XYC3</strain>
    </source>
</reference>
<organism evidence="1 2">
    <name type="scientific">Clostridium tanneri</name>
    <dbReference type="NCBI Taxonomy" id="3037988"/>
    <lineage>
        <taxon>Bacteria</taxon>
        <taxon>Bacillati</taxon>
        <taxon>Bacillota</taxon>
        <taxon>Clostridia</taxon>
        <taxon>Eubacteriales</taxon>
        <taxon>Clostridiaceae</taxon>
        <taxon>Clostridium</taxon>
    </lineage>
</organism>
<dbReference type="EMBL" id="JARUJP010000024">
    <property type="protein sequence ID" value="MDW8802600.1"/>
    <property type="molecule type" value="Genomic_DNA"/>
</dbReference>
<gene>
    <name evidence="1" type="ORF">P8V03_15745</name>
</gene>
<keyword evidence="2" id="KW-1185">Reference proteome</keyword>
<protein>
    <submittedName>
        <fullName evidence="1">Uncharacterized protein</fullName>
    </submittedName>
</protein>
<evidence type="ECO:0000313" key="1">
    <source>
        <dbReference type="EMBL" id="MDW8802600.1"/>
    </source>
</evidence>
<proteinExistence type="predicted"/>
<dbReference type="Proteomes" id="UP001281656">
    <property type="component" value="Unassembled WGS sequence"/>
</dbReference>
<sequence length="84" mass="9949">MDINEIKKVLKEKSVDPLLIVAANKGYKWVVDNNFNEEDASSFEQYILNSTTAEELKELRNKRKSLKDFIMWKYIKHLELSENN</sequence>